<feature type="active site" evidence="1">
    <location>
        <position position="152"/>
    </location>
</feature>
<feature type="active site" evidence="1">
    <location>
        <position position="31"/>
    </location>
</feature>
<keyword evidence="7" id="KW-1185">Reference proteome</keyword>
<feature type="domain" description="PAS" evidence="3">
    <location>
        <begin position="882"/>
        <end position="956"/>
    </location>
</feature>
<evidence type="ECO:0000259" key="4">
    <source>
        <dbReference type="PROSITE" id="PS50122"/>
    </source>
</evidence>
<dbReference type="InterPro" id="IPR000014">
    <property type="entry name" value="PAS"/>
</dbReference>
<dbReference type="CDD" id="cd16434">
    <property type="entry name" value="CheB-CheR_fusion"/>
    <property type="match status" value="1"/>
</dbReference>
<dbReference type="EMBL" id="JAAWWK010000002">
    <property type="protein sequence ID" value="NKI17518.1"/>
    <property type="molecule type" value="Genomic_DNA"/>
</dbReference>
<dbReference type="InterPro" id="IPR029063">
    <property type="entry name" value="SAM-dependent_MTases_sf"/>
</dbReference>
<dbReference type="SUPFAM" id="SSF55785">
    <property type="entry name" value="PYP-like sensor domain (PAS domain)"/>
    <property type="match status" value="2"/>
</dbReference>
<feature type="region of interest" description="Disordered" evidence="2">
    <location>
        <begin position="685"/>
        <end position="717"/>
    </location>
</feature>
<dbReference type="PROSITE" id="PS50123">
    <property type="entry name" value="CHER"/>
    <property type="match status" value="1"/>
</dbReference>
<dbReference type="PROSITE" id="PS50112">
    <property type="entry name" value="PAS"/>
    <property type="match status" value="1"/>
</dbReference>
<evidence type="ECO:0000259" key="3">
    <source>
        <dbReference type="PROSITE" id="PS50112"/>
    </source>
</evidence>
<keyword evidence="1" id="KW-0378">Hydrolase</keyword>
<reference evidence="6 7" key="1">
    <citation type="submission" date="2020-04" db="EMBL/GenBank/DDBJ databases">
        <authorList>
            <person name="Yoon J."/>
        </authorList>
    </citation>
    <scope>NUCLEOTIDE SEQUENCE [LARGE SCALE GENOMIC DNA]</scope>
    <source>
        <strain evidence="6 7">KMU-166</strain>
    </source>
</reference>
<dbReference type="CDD" id="cd14686">
    <property type="entry name" value="bZIP"/>
    <property type="match status" value="1"/>
</dbReference>
<dbReference type="Pfam" id="PF01739">
    <property type="entry name" value="CheR"/>
    <property type="match status" value="1"/>
</dbReference>
<feature type="compositionally biased region" description="Low complexity" evidence="2">
    <location>
        <begin position="689"/>
        <end position="706"/>
    </location>
</feature>
<dbReference type="RefSeq" id="WP_168450006.1">
    <property type="nucleotide sequence ID" value="NZ_JAAWWK010000002.1"/>
</dbReference>
<dbReference type="CDD" id="cd02440">
    <property type="entry name" value="AdoMet_MTases"/>
    <property type="match status" value="1"/>
</dbReference>
<dbReference type="PANTHER" id="PTHR24422">
    <property type="entry name" value="CHEMOTAXIS PROTEIN METHYLTRANSFERASE"/>
    <property type="match status" value="1"/>
</dbReference>
<dbReference type="SMART" id="SM00138">
    <property type="entry name" value="MeTrc"/>
    <property type="match status" value="1"/>
</dbReference>
<gene>
    <name evidence="6" type="ORF">HCU74_08815</name>
</gene>
<dbReference type="Gene3D" id="3.40.50.150">
    <property type="entry name" value="Vaccinia Virus protein VP39"/>
    <property type="match status" value="1"/>
</dbReference>
<evidence type="ECO:0000313" key="7">
    <source>
        <dbReference type="Proteomes" id="UP000765845"/>
    </source>
</evidence>
<dbReference type="PROSITE" id="PS50122">
    <property type="entry name" value="CHEB"/>
    <property type="match status" value="1"/>
</dbReference>
<feature type="domain" description="CheB-type methylesterase" evidence="4">
    <location>
        <begin position="22"/>
        <end position="203"/>
    </location>
</feature>
<dbReference type="InterPro" id="IPR050903">
    <property type="entry name" value="Bact_Chemotaxis_MeTrfase"/>
</dbReference>
<evidence type="ECO:0000313" key="6">
    <source>
        <dbReference type="EMBL" id="NKI17518.1"/>
    </source>
</evidence>
<dbReference type="Pfam" id="PF03705">
    <property type="entry name" value="CheR_N"/>
    <property type="match status" value="1"/>
</dbReference>
<dbReference type="SMART" id="SM00091">
    <property type="entry name" value="PAS"/>
    <property type="match status" value="2"/>
</dbReference>
<feature type="active site" evidence="1">
    <location>
        <position position="58"/>
    </location>
</feature>
<dbReference type="SUPFAM" id="SSF52738">
    <property type="entry name" value="Methylesterase CheB, C-terminal domain"/>
    <property type="match status" value="1"/>
</dbReference>
<dbReference type="SUPFAM" id="SSF47757">
    <property type="entry name" value="Chemotaxis receptor methyltransferase CheR, N-terminal domain"/>
    <property type="match status" value="1"/>
</dbReference>
<dbReference type="InterPro" id="IPR035965">
    <property type="entry name" value="PAS-like_dom_sf"/>
</dbReference>
<dbReference type="SUPFAM" id="SSF53335">
    <property type="entry name" value="S-adenosyl-L-methionine-dependent methyltransferases"/>
    <property type="match status" value="1"/>
</dbReference>
<dbReference type="InterPro" id="IPR000780">
    <property type="entry name" value="CheR_MeTrfase"/>
</dbReference>
<name>A0ABX1GEC5_9GAMM</name>
<dbReference type="Proteomes" id="UP000765845">
    <property type="component" value="Unassembled WGS sequence"/>
</dbReference>
<dbReference type="PRINTS" id="PR00996">
    <property type="entry name" value="CHERMTFRASE"/>
</dbReference>
<evidence type="ECO:0000259" key="5">
    <source>
        <dbReference type="PROSITE" id="PS50123"/>
    </source>
</evidence>
<dbReference type="Pfam" id="PF01339">
    <property type="entry name" value="CheB_methylest"/>
    <property type="match status" value="1"/>
</dbReference>
<comment type="caution">
    <text evidence="6">The sequence shown here is derived from an EMBL/GenBank/DDBJ whole genome shotgun (WGS) entry which is preliminary data.</text>
</comment>
<dbReference type="CDD" id="cd00130">
    <property type="entry name" value="PAS"/>
    <property type="match status" value="1"/>
</dbReference>
<dbReference type="InterPro" id="IPR035909">
    <property type="entry name" value="CheB_C"/>
</dbReference>
<feature type="domain" description="CheR-type methyltransferase" evidence="5">
    <location>
        <begin position="214"/>
        <end position="464"/>
    </location>
</feature>
<dbReference type="Gene3D" id="3.40.50.180">
    <property type="entry name" value="Methylesterase CheB, C-terminal domain"/>
    <property type="match status" value="1"/>
</dbReference>
<dbReference type="Pfam" id="PF08447">
    <property type="entry name" value="PAS_3"/>
    <property type="match status" value="2"/>
</dbReference>
<dbReference type="InterPro" id="IPR013655">
    <property type="entry name" value="PAS_fold_3"/>
</dbReference>
<evidence type="ECO:0000256" key="1">
    <source>
        <dbReference type="PROSITE-ProRule" id="PRU00050"/>
    </source>
</evidence>
<dbReference type="Gene3D" id="3.30.450.20">
    <property type="entry name" value="PAS domain"/>
    <property type="match status" value="2"/>
</dbReference>
<dbReference type="InterPro" id="IPR022642">
    <property type="entry name" value="CheR_C"/>
</dbReference>
<dbReference type="InterPro" id="IPR022641">
    <property type="entry name" value="CheR_N"/>
</dbReference>
<sequence length="1006" mass="113753">MSEKKLSTTSGDGSTTKREAGVLTVVGIGASAGGLEALQAMVSNLPSDTNISFIVAQHLSPSYKSMMVDLLEKDSTIPIFAAEDGTVLQPNTIYICPPNYNIELSPGDVIRLTSYPEIRHTPRPSVDMLFESIATVKGEHSIGVILSGTGSDGARGIRAIKGENGLGIVQDPNTAKYNGMPNAAINSGNVDLILPASEIGEELKNVLMFPIARSREDESTVSRDIYNSIIRQLKIHCNVDFGLYKENTIIRRIERRMASLKIAKAADYLKHLNLHTDEVSFLFNDMLIGVTSFFRDARAFDILKNELAQYIERKEDKIIRVWCTGCSTGEEPYSVAMVISDILGSRINDYKIQIFATDIDSRAINYARNAVYPEAALQNLPKAVRKKFFVVNGDQYEVIKPIKAMVIFSIHDVNSDPPFLRLDLITCRNLMIYFTLELQRQVLPIFHYALNPKGLLMLGQSESIGVFQEQYRQLSKSGKIYESVYIGKKLPPERSLKRRTIVDYVETPSAAPISHSKRLNLNLDEKLSELITQRIREFVFPNAILINENLDIIYTQGSNPLLVRPEGLPTNNIYKNLNPLLTVDLRSALHSIDRGEEMVSTGYQNLVVGGETHWVKLTVVNIVREAPLGALVLIFCHIEKDNNLPIRADSTDDGSGKMIALEQQRLLNKTKEQLQDVIEELETSNEEMQSMNEELQSSNEELQSSNEELETTNEELQSTNEELQTAYAELRMAYEEKDQQRNELLRLRSELEQTNSLLEEAERIGRTGSWLWDIPSRKMTWSNGCYQLFGFDRKIFYPSFEAFIGIAHPEDRNRLEDHLRNLLTGSAKQPFVFKYEGHNKEVKYIAIDAVVSFNDLKQAVKVMGSMTDITEKKSFESNESAHKVKINYILNSSLNGAYIYNFNTQSVEYTNPPFTELLGYTLKDVQLVNGDDFFTLFHPEDRDKMREHFASVAKGDIGKTYPTAHKFKCKDTDEYLHVYSNHTIYEVNQDSGLPEKMLVTFFASKK</sequence>
<evidence type="ECO:0000256" key="2">
    <source>
        <dbReference type="SAM" id="MobiDB-lite"/>
    </source>
</evidence>
<accession>A0ABX1GEC5</accession>
<organism evidence="6 7">
    <name type="scientific">Spongiibacter thalassae</name>
    <dbReference type="NCBI Taxonomy" id="2721624"/>
    <lineage>
        <taxon>Bacteria</taxon>
        <taxon>Pseudomonadati</taxon>
        <taxon>Pseudomonadota</taxon>
        <taxon>Gammaproteobacteria</taxon>
        <taxon>Cellvibrionales</taxon>
        <taxon>Spongiibacteraceae</taxon>
        <taxon>Spongiibacter</taxon>
    </lineage>
</organism>
<protein>
    <submittedName>
        <fullName evidence="6">PAS domain-containing protein</fullName>
    </submittedName>
</protein>
<keyword evidence="1" id="KW-0145">Chemotaxis</keyword>
<dbReference type="InterPro" id="IPR000673">
    <property type="entry name" value="Sig_transdc_resp-reg_Me-estase"/>
</dbReference>
<proteinExistence type="predicted"/>